<protein>
    <submittedName>
        <fullName evidence="2">Helix-turn-helix domain-containing protein</fullName>
    </submittedName>
</protein>
<organism evidence="2 3">
    <name type="scientific">Sphaerisporangium corydalis</name>
    <dbReference type="NCBI Taxonomy" id="1441875"/>
    <lineage>
        <taxon>Bacteria</taxon>
        <taxon>Bacillati</taxon>
        <taxon>Actinomycetota</taxon>
        <taxon>Actinomycetes</taxon>
        <taxon>Streptosporangiales</taxon>
        <taxon>Streptosporangiaceae</taxon>
        <taxon>Sphaerisporangium</taxon>
    </lineage>
</organism>
<evidence type="ECO:0000256" key="1">
    <source>
        <dbReference type="SAM" id="Phobius"/>
    </source>
</evidence>
<evidence type="ECO:0000313" key="3">
    <source>
        <dbReference type="Proteomes" id="UP001595891"/>
    </source>
</evidence>
<sequence>MNEQVGEGVRRAREAAGLTQGDVVRKLAQINVEMSVSTLSRSEAGAREFKEPELQAIREVFRTWHVGVPLTSEPDSPEHRTPSSKAQELLRRRAVAFSITGVLIGVLGLLGMIVVMMSRVAPTGHSDTQAIMAAGCDHFRVAAHDLWLRDQYGETVVQLPHNTDIVYSGKQNASGYWEITTADGKRGWVDSSFLKPHC</sequence>
<dbReference type="EMBL" id="JBHSFN010000051">
    <property type="protein sequence ID" value="MFC4592446.1"/>
    <property type="molecule type" value="Genomic_DNA"/>
</dbReference>
<keyword evidence="1" id="KW-0472">Membrane</keyword>
<dbReference type="RefSeq" id="WP_380708820.1">
    <property type="nucleotide sequence ID" value="NZ_JBHSFN010000051.1"/>
</dbReference>
<gene>
    <name evidence="2" type="ORF">ACFO8L_40610</name>
</gene>
<keyword evidence="3" id="KW-1185">Reference proteome</keyword>
<dbReference type="SUPFAM" id="SSF47413">
    <property type="entry name" value="lambda repressor-like DNA-binding domains"/>
    <property type="match status" value="1"/>
</dbReference>
<accession>A0ABV9ES10</accession>
<dbReference type="CDD" id="cd00093">
    <property type="entry name" value="HTH_XRE"/>
    <property type="match status" value="1"/>
</dbReference>
<name>A0ABV9ES10_9ACTN</name>
<keyword evidence="1" id="KW-1133">Transmembrane helix</keyword>
<reference evidence="3" key="1">
    <citation type="journal article" date="2019" name="Int. J. Syst. Evol. Microbiol.">
        <title>The Global Catalogue of Microorganisms (GCM) 10K type strain sequencing project: providing services to taxonomists for standard genome sequencing and annotation.</title>
        <authorList>
            <consortium name="The Broad Institute Genomics Platform"/>
            <consortium name="The Broad Institute Genome Sequencing Center for Infectious Disease"/>
            <person name="Wu L."/>
            <person name="Ma J."/>
        </authorList>
    </citation>
    <scope>NUCLEOTIDE SEQUENCE [LARGE SCALE GENOMIC DNA]</scope>
    <source>
        <strain evidence="3">CCUG 49560</strain>
    </source>
</reference>
<keyword evidence="1" id="KW-0812">Transmembrane</keyword>
<dbReference type="Proteomes" id="UP001595891">
    <property type="component" value="Unassembled WGS sequence"/>
</dbReference>
<evidence type="ECO:0000313" key="2">
    <source>
        <dbReference type="EMBL" id="MFC4592446.1"/>
    </source>
</evidence>
<proteinExistence type="predicted"/>
<dbReference type="InterPro" id="IPR001387">
    <property type="entry name" value="Cro/C1-type_HTH"/>
</dbReference>
<feature type="transmembrane region" description="Helical" evidence="1">
    <location>
        <begin position="94"/>
        <end position="117"/>
    </location>
</feature>
<dbReference type="Gene3D" id="1.10.260.40">
    <property type="entry name" value="lambda repressor-like DNA-binding domains"/>
    <property type="match status" value="1"/>
</dbReference>
<dbReference type="Pfam" id="PF13560">
    <property type="entry name" value="HTH_31"/>
    <property type="match status" value="1"/>
</dbReference>
<comment type="caution">
    <text evidence="2">The sequence shown here is derived from an EMBL/GenBank/DDBJ whole genome shotgun (WGS) entry which is preliminary data.</text>
</comment>
<dbReference type="InterPro" id="IPR010982">
    <property type="entry name" value="Lambda_DNA-bd_dom_sf"/>
</dbReference>